<dbReference type="InterPro" id="IPR050188">
    <property type="entry name" value="RluA_PseudoU_synthase"/>
</dbReference>
<dbReference type="RefSeq" id="WP_222566378.1">
    <property type="nucleotide sequence ID" value="NZ_CP019646.1"/>
</dbReference>
<evidence type="ECO:0000256" key="5">
    <source>
        <dbReference type="RuleBase" id="RU362028"/>
    </source>
</evidence>
<dbReference type="GO" id="GO:0000455">
    <property type="term" value="P:enzyme-directed rRNA pseudouridine synthesis"/>
    <property type="evidence" value="ECO:0007669"/>
    <property type="project" value="TreeGrafter"/>
</dbReference>
<comment type="similarity">
    <text evidence="1 5">Belongs to the pseudouridine synthase RluA family.</text>
</comment>
<dbReference type="SUPFAM" id="SSF55174">
    <property type="entry name" value="Alpha-L RNA-binding motif"/>
    <property type="match status" value="1"/>
</dbReference>
<comment type="function">
    <text evidence="5">Responsible for synthesis of pseudouridine from uracil.</text>
</comment>
<dbReference type="CDD" id="cd02869">
    <property type="entry name" value="PseudoU_synth_RluA_like"/>
    <property type="match status" value="1"/>
</dbReference>
<dbReference type="InterPro" id="IPR002942">
    <property type="entry name" value="S4_RNA-bd"/>
</dbReference>
<dbReference type="Gene3D" id="3.30.2350.10">
    <property type="entry name" value="Pseudouridine synthase"/>
    <property type="match status" value="1"/>
</dbReference>
<dbReference type="InterPro" id="IPR020103">
    <property type="entry name" value="PsdUridine_synth_cat_dom_sf"/>
</dbReference>
<dbReference type="Proteomes" id="UP000188181">
    <property type="component" value="Chromosome"/>
</dbReference>
<evidence type="ECO:0000313" key="7">
    <source>
        <dbReference type="EMBL" id="AQQ69806.1"/>
    </source>
</evidence>
<dbReference type="Pfam" id="PF01479">
    <property type="entry name" value="S4"/>
    <property type="match status" value="1"/>
</dbReference>
<dbReference type="KEGG" id="pbas:SMSP2_00140"/>
<dbReference type="NCBIfam" id="TIGR00005">
    <property type="entry name" value="rluA_subfam"/>
    <property type="match status" value="1"/>
</dbReference>
<dbReference type="PROSITE" id="PS01129">
    <property type="entry name" value="PSI_RLU"/>
    <property type="match status" value="1"/>
</dbReference>
<dbReference type="PANTHER" id="PTHR21600:SF44">
    <property type="entry name" value="RIBOSOMAL LARGE SUBUNIT PSEUDOURIDINE SYNTHASE D"/>
    <property type="match status" value="1"/>
</dbReference>
<dbReference type="Pfam" id="PF00849">
    <property type="entry name" value="PseudoU_synth_2"/>
    <property type="match status" value="1"/>
</dbReference>
<dbReference type="InterPro" id="IPR036986">
    <property type="entry name" value="S4_RNA-bd_sf"/>
</dbReference>
<dbReference type="Gene3D" id="3.10.290.10">
    <property type="entry name" value="RNA-binding S4 domain"/>
    <property type="match status" value="1"/>
</dbReference>
<comment type="catalytic activity">
    <reaction evidence="5">
        <text>a uridine in RNA = a pseudouridine in RNA</text>
        <dbReference type="Rhea" id="RHEA:48348"/>
        <dbReference type="Rhea" id="RHEA-COMP:12068"/>
        <dbReference type="Rhea" id="RHEA-COMP:12069"/>
        <dbReference type="ChEBI" id="CHEBI:65314"/>
        <dbReference type="ChEBI" id="CHEBI:65315"/>
    </reaction>
</comment>
<feature type="active site" evidence="3">
    <location>
        <position position="168"/>
    </location>
</feature>
<evidence type="ECO:0000256" key="1">
    <source>
        <dbReference type="ARBA" id="ARBA00010876"/>
    </source>
</evidence>
<evidence type="ECO:0000256" key="3">
    <source>
        <dbReference type="PIRSR" id="PIRSR606225-1"/>
    </source>
</evidence>
<accession>A0A1Q2MAU6</accession>
<dbReference type="EMBL" id="CP019646">
    <property type="protein sequence ID" value="AQQ69806.1"/>
    <property type="molecule type" value="Genomic_DNA"/>
</dbReference>
<dbReference type="GO" id="GO:0120159">
    <property type="term" value="F:rRNA pseudouridine synthase activity"/>
    <property type="evidence" value="ECO:0007669"/>
    <property type="project" value="UniProtKB-ARBA"/>
</dbReference>
<evidence type="ECO:0000256" key="2">
    <source>
        <dbReference type="ARBA" id="ARBA00023235"/>
    </source>
</evidence>
<keyword evidence="2 5" id="KW-0413">Isomerase</keyword>
<dbReference type="STRING" id="1851148.SMSP2_00140"/>
<sequence length="360" mass="41109">MAYETSIIMSDDGRFANSTELSELLEDFQGGEVIRLRVGTNIRHRRLDKYVNGRLVRFSRNLIQKMVKNGSIIVNDNEVKPSHQINPGDIVRITLPEPQLKEITPEDIPLDIIYEDDDMIVVNKQADLIIHPARGFKTGTLVNALVHYADSLSKGTYHYRPGIVHRLDRNTTGVVVVAKNDIAQYKLAEQFQERTTEKTYLAIVHGNPELDADRIRNRLGIHPSVREKIAVRPDIGKEAITIYHVVERFRGFALLEIKILTGRTHQIRVHMSHIKHPIVGDSAYGGKPLYNWQICDEEAAAQEPVMPRCALHAWRLCINHPKTGKRMQLEAPIPEDMLKTLELLREHRPLMKTAAVKKKF</sequence>
<evidence type="ECO:0000313" key="8">
    <source>
        <dbReference type="Proteomes" id="UP000188181"/>
    </source>
</evidence>
<dbReference type="InterPro" id="IPR006224">
    <property type="entry name" value="PsdUridine_synth_RluA-like_CS"/>
</dbReference>
<dbReference type="InterPro" id="IPR006145">
    <property type="entry name" value="PsdUridine_synth_RsuA/RluA"/>
</dbReference>
<dbReference type="SUPFAM" id="SSF55120">
    <property type="entry name" value="Pseudouridine synthase"/>
    <property type="match status" value="1"/>
</dbReference>
<dbReference type="PROSITE" id="PS50889">
    <property type="entry name" value="S4"/>
    <property type="match status" value="1"/>
</dbReference>
<gene>
    <name evidence="7" type="primary">rluD_1</name>
    <name evidence="7" type="ORF">SMSP2_00140</name>
</gene>
<dbReference type="CDD" id="cd00165">
    <property type="entry name" value="S4"/>
    <property type="match status" value="1"/>
</dbReference>
<keyword evidence="8" id="KW-1185">Reference proteome</keyword>
<dbReference type="EC" id="5.4.99.-" evidence="5"/>
<organism evidence="7 8">
    <name type="scientific">Limihaloglobus sulfuriphilus</name>
    <dbReference type="NCBI Taxonomy" id="1851148"/>
    <lineage>
        <taxon>Bacteria</taxon>
        <taxon>Pseudomonadati</taxon>
        <taxon>Planctomycetota</taxon>
        <taxon>Phycisphaerae</taxon>
        <taxon>Sedimentisphaerales</taxon>
        <taxon>Sedimentisphaeraceae</taxon>
        <taxon>Limihaloglobus</taxon>
    </lineage>
</organism>
<evidence type="ECO:0000256" key="4">
    <source>
        <dbReference type="PROSITE-ProRule" id="PRU00182"/>
    </source>
</evidence>
<dbReference type="PANTHER" id="PTHR21600">
    <property type="entry name" value="MITOCHONDRIAL RNA PSEUDOURIDINE SYNTHASE"/>
    <property type="match status" value="1"/>
</dbReference>
<proteinExistence type="inferred from homology"/>
<keyword evidence="4" id="KW-0694">RNA-binding</keyword>
<dbReference type="SMART" id="SM00363">
    <property type="entry name" value="S4"/>
    <property type="match status" value="1"/>
</dbReference>
<feature type="domain" description="RNA-binding S4" evidence="6">
    <location>
        <begin position="45"/>
        <end position="109"/>
    </location>
</feature>
<dbReference type="GO" id="GO:0003723">
    <property type="term" value="F:RNA binding"/>
    <property type="evidence" value="ECO:0007669"/>
    <property type="project" value="UniProtKB-KW"/>
</dbReference>
<dbReference type="AlphaFoldDB" id="A0A1Q2MAU6"/>
<dbReference type="InterPro" id="IPR006225">
    <property type="entry name" value="PsdUridine_synth_RluC/D"/>
</dbReference>
<name>A0A1Q2MAU6_9BACT</name>
<evidence type="ECO:0000259" key="6">
    <source>
        <dbReference type="SMART" id="SM00363"/>
    </source>
</evidence>
<protein>
    <recommendedName>
        <fullName evidence="5">Pseudouridine synthase</fullName>
        <ecNumber evidence="5">5.4.99.-</ecNumber>
    </recommendedName>
</protein>
<reference evidence="8" key="1">
    <citation type="submission" date="2017-02" db="EMBL/GenBank/DDBJ databases">
        <title>Comparative genomics and description of representatives of a novel lineage of planctomycetes thriving in anoxic sediments.</title>
        <authorList>
            <person name="Spring S."/>
            <person name="Bunk B."/>
            <person name="Sproer C."/>
        </authorList>
    </citation>
    <scope>NUCLEOTIDE SEQUENCE [LARGE SCALE GENOMIC DNA]</scope>
    <source>
        <strain evidence="8">SM-Chi-D1</strain>
    </source>
</reference>